<gene>
    <name evidence="1" type="ORF">J2Z37_004882</name>
</gene>
<dbReference type="EMBL" id="JAGGKT010000030">
    <property type="protein sequence ID" value="MBP1934862.1"/>
    <property type="molecule type" value="Genomic_DNA"/>
</dbReference>
<organism evidence="1 2">
    <name type="scientific">Ammoniphilus resinae</name>
    <dbReference type="NCBI Taxonomy" id="861532"/>
    <lineage>
        <taxon>Bacteria</taxon>
        <taxon>Bacillati</taxon>
        <taxon>Bacillota</taxon>
        <taxon>Bacilli</taxon>
        <taxon>Bacillales</taxon>
        <taxon>Paenibacillaceae</taxon>
        <taxon>Aneurinibacillus group</taxon>
        <taxon>Ammoniphilus</taxon>
    </lineage>
</organism>
<name>A0ABS4GX65_9BACL</name>
<protein>
    <submittedName>
        <fullName evidence="1">Uncharacterized protein</fullName>
    </submittedName>
</protein>
<reference evidence="1 2" key="1">
    <citation type="submission" date="2021-03" db="EMBL/GenBank/DDBJ databases">
        <title>Genomic Encyclopedia of Type Strains, Phase IV (KMG-IV): sequencing the most valuable type-strain genomes for metagenomic binning, comparative biology and taxonomic classification.</title>
        <authorList>
            <person name="Goeker M."/>
        </authorList>
    </citation>
    <scope>NUCLEOTIDE SEQUENCE [LARGE SCALE GENOMIC DNA]</scope>
    <source>
        <strain evidence="1 2">DSM 24738</strain>
    </source>
</reference>
<comment type="caution">
    <text evidence="1">The sequence shown here is derived from an EMBL/GenBank/DDBJ whole genome shotgun (WGS) entry which is preliminary data.</text>
</comment>
<proteinExistence type="predicted"/>
<dbReference type="RefSeq" id="WP_209812838.1">
    <property type="nucleotide sequence ID" value="NZ_JAGGKT010000030.1"/>
</dbReference>
<accession>A0ABS4GX65</accession>
<keyword evidence="2" id="KW-1185">Reference proteome</keyword>
<sequence>MENFQVKNVLTEALTNRFLELGEKRNSLTPDEIKEYMDLYYEITVANNQLMDELNSKFNDLINDQEILLGKISEMSDQNKALETTLEESEFWIKVYRLFLFENGLIEEYGKWLKTKNEG</sequence>
<dbReference type="Proteomes" id="UP001519343">
    <property type="component" value="Unassembled WGS sequence"/>
</dbReference>
<evidence type="ECO:0000313" key="1">
    <source>
        <dbReference type="EMBL" id="MBP1934862.1"/>
    </source>
</evidence>
<evidence type="ECO:0000313" key="2">
    <source>
        <dbReference type="Proteomes" id="UP001519343"/>
    </source>
</evidence>